<organism evidence="2 3">
    <name type="scientific">Schizophyllum amplum</name>
    <dbReference type="NCBI Taxonomy" id="97359"/>
    <lineage>
        <taxon>Eukaryota</taxon>
        <taxon>Fungi</taxon>
        <taxon>Dikarya</taxon>
        <taxon>Basidiomycota</taxon>
        <taxon>Agaricomycotina</taxon>
        <taxon>Agaricomycetes</taxon>
        <taxon>Agaricomycetidae</taxon>
        <taxon>Agaricales</taxon>
        <taxon>Schizophyllaceae</taxon>
        <taxon>Schizophyllum</taxon>
    </lineage>
</organism>
<dbReference type="AlphaFoldDB" id="A0A550BW03"/>
<proteinExistence type="predicted"/>
<keyword evidence="3" id="KW-1185">Reference proteome</keyword>
<feature type="region of interest" description="Disordered" evidence="1">
    <location>
        <begin position="1"/>
        <end position="28"/>
    </location>
</feature>
<evidence type="ECO:0000313" key="2">
    <source>
        <dbReference type="EMBL" id="TRM56740.1"/>
    </source>
</evidence>
<dbReference type="EMBL" id="VDMD01000060">
    <property type="protein sequence ID" value="TRM56740.1"/>
    <property type="molecule type" value="Genomic_DNA"/>
</dbReference>
<evidence type="ECO:0000256" key="1">
    <source>
        <dbReference type="SAM" id="MobiDB-lite"/>
    </source>
</evidence>
<evidence type="ECO:0000313" key="3">
    <source>
        <dbReference type="Proteomes" id="UP000320762"/>
    </source>
</evidence>
<accession>A0A550BW03</accession>
<gene>
    <name evidence="2" type="ORF">BD626DRAFT_575282</name>
</gene>
<reference evidence="2 3" key="1">
    <citation type="journal article" date="2019" name="New Phytol.">
        <title>Comparative genomics reveals unique wood-decay strategies and fruiting body development in the Schizophyllaceae.</title>
        <authorList>
            <person name="Almasi E."/>
            <person name="Sahu N."/>
            <person name="Krizsan K."/>
            <person name="Balint B."/>
            <person name="Kovacs G.M."/>
            <person name="Kiss B."/>
            <person name="Cseklye J."/>
            <person name="Drula E."/>
            <person name="Henrissat B."/>
            <person name="Nagy I."/>
            <person name="Chovatia M."/>
            <person name="Adam C."/>
            <person name="LaButti K."/>
            <person name="Lipzen A."/>
            <person name="Riley R."/>
            <person name="Grigoriev I.V."/>
            <person name="Nagy L.G."/>
        </authorList>
    </citation>
    <scope>NUCLEOTIDE SEQUENCE [LARGE SCALE GENOMIC DNA]</scope>
    <source>
        <strain evidence="2 3">NL-1724</strain>
    </source>
</reference>
<name>A0A550BW03_9AGAR</name>
<sequence>MGAGQAALAHRRAPMPSLPVPSCTTPSSSPCPVTTIYNLNETMRADMAAAGYAFSNEEQTEVYSKKAFNGIMGPVPCLPPLTTSDVDIPANARARDAAAGSTTSSRATAESVLSAADVGGAGDTNDGSSRELGFGSDAAAQYDAPHSRGVTGCL</sequence>
<comment type="caution">
    <text evidence="2">The sequence shown here is derived from an EMBL/GenBank/DDBJ whole genome shotgun (WGS) entry which is preliminary data.</text>
</comment>
<dbReference type="Proteomes" id="UP000320762">
    <property type="component" value="Unassembled WGS sequence"/>
</dbReference>
<protein>
    <submittedName>
        <fullName evidence="2">Uncharacterized protein</fullName>
    </submittedName>
</protein>